<proteinExistence type="predicted"/>
<feature type="non-terminal residue" evidence="1">
    <location>
        <position position="24"/>
    </location>
</feature>
<organism evidence="1">
    <name type="scientific">marine metagenome</name>
    <dbReference type="NCBI Taxonomy" id="408172"/>
    <lineage>
        <taxon>unclassified sequences</taxon>
        <taxon>metagenomes</taxon>
        <taxon>ecological metagenomes</taxon>
    </lineage>
</organism>
<name>A0A382QNS8_9ZZZZ</name>
<dbReference type="EMBL" id="UINC01115484">
    <property type="protein sequence ID" value="SVC86550.1"/>
    <property type="molecule type" value="Genomic_DNA"/>
</dbReference>
<dbReference type="Gene3D" id="3.40.50.720">
    <property type="entry name" value="NAD(P)-binding Rossmann-like Domain"/>
    <property type="match status" value="1"/>
</dbReference>
<dbReference type="SUPFAM" id="SSF51735">
    <property type="entry name" value="NAD(P)-binding Rossmann-fold domains"/>
    <property type="match status" value="1"/>
</dbReference>
<gene>
    <name evidence="1" type="ORF">METZ01_LOCUS339404</name>
</gene>
<dbReference type="AlphaFoldDB" id="A0A382QNS8"/>
<evidence type="ECO:0000313" key="1">
    <source>
        <dbReference type="EMBL" id="SVC86550.1"/>
    </source>
</evidence>
<dbReference type="InterPro" id="IPR036291">
    <property type="entry name" value="NAD(P)-bd_dom_sf"/>
</dbReference>
<reference evidence="1" key="1">
    <citation type="submission" date="2018-05" db="EMBL/GenBank/DDBJ databases">
        <authorList>
            <person name="Lanie J.A."/>
            <person name="Ng W.-L."/>
            <person name="Kazmierczak K.M."/>
            <person name="Andrzejewski T.M."/>
            <person name="Davidsen T.M."/>
            <person name="Wayne K.J."/>
            <person name="Tettelin H."/>
            <person name="Glass J.I."/>
            <person name="Rusch D."/>
            <person name="Podicherti R."/>
            <person name="Tsui H.-C.T."/>
            <person name="Winkler M.E."/>
        </authorList>
    </citation>
    <scope>NUCLEOTIDE SEQUENCE</scope>
</reference>
<feature type="non-terminal residue" evidence="1">
    <location>
        <position position="1"/>
    </location>
</feature>
<accession>A0A382QNS8</accession>
<protein>
    <recommendedName>
        <fullName evidence="2">Beta-ketoacyl-ACP reductase</fullName>
    </recommendedName>
</protein>
<sequence length="24" mass="2404">VVVTGGARGIGRAIVDRFTTEGAT</sequence>
<evidence type="ECO:0008006" key="2">
    <source>
        <dbReference type="Google" id="ProtNLM"/>
    </source>
</evidence>